<dbReference type="RefSeq" id="WP_012079129.1">
    <property type="nucleotide sequence ID" value="NZ_JBHTBU010000001.1"/>
</dbReference>
<keyword evidence="4" id="KW-0143">Chaperone</keyword>
<evidence type="ECO:0000256" key="2">
    <source>
        <dbReference type="ARBA" id="ARBA00022833"/>
    </source>
</evidence>
<dbReference type="SUPFAM" id="SSF64397">
    <property type="entry name" value="Hsp33 domain"/>
    <property type="match status" value="1"/>
</dbReference>
<name>A0ABW2IAE2_9BURK</name>
<dbReference type="Gene3D" id="3.90.1280.10">
    <property type="entry name" value="HSP33 redox switch-like"/>
    <property type="match status" value="1"/>
</dbReference>
<protein>
    <submittedName>
        <fullName evidence="6">Hsp33 family molecular chaperone HslO</fullName>
    </submittedName>
</protein>
<dbReference type="Proteomes" id="UP001596542">
    <property type="component" value="Unassembled WGS sequence"/>
</dbReference>
<dbReference type="EMBL" id="JBHTBU010000001">
    <property type="protein sequence ID" value="MFC7287911.1"/>
    <property type="molecule type" value="Genomic_DNA"/>
</dbReference>
<dbReference type="InterPro" id="IPR016153">
    <property type="entry name" value="Heat_shock_Hsp33_N"/>
</dbReference>
<dbReference type="Pfam" id="PF01430">
    <property type="entry name" value="HSP33"/>
    <property type="match status" value="1"/>
</dbReference>
<keyword evidence="2" id="KW-0862">Zinc</keyword>
<keyword evidence="5" id="KW-0676">Redox-active center</keyword>
<dbReference type="InterPro" id="IPR000397">
    <property type="entry name" value="Heat_shock_Hsp33"/>
</dbReference>
<comment type="caution">
    <text evidence="6">The sequence shown here is derived from an EMBL/GenBank/DDBJ whole genome shotgun (WGS) entry which is preliminary data.</text>
</comment>
<organism evidence="6 7">
    <name type="scientific">Herminiimonas glaciei</name>
    <dbReference type="NCBI Taxonomy" id="523788"/>
    <lineage>
        <taxon>Bacteria</taxon>
        <taxon>Pseudomonadati</taxon>
        <taxon>Pseudomonadota</taxon>
        <taxon>Betaproteobacteria</taxon>
        <taxon>Burkholderiales</taxon>
        <taxon>Oxalobacteraceae</taxon>
        <taxon>Herminiimonas</taxon>
    </lineage>
</organism>
<keyword evidence="7" id="KW-1185">Reference proteome</keyword>
<dbReference type="InterPro" id="IPR023212">
    <property type="entry name" value="Hsp33_helix_hairpin_bin_dom_sf"/>
</dbReference>
<evidence type="ECO:0000256" key="1">
    <source>
        <dbReference type="ARBA" id="ARBA00022490"/>
    </source>
</evidence>
<proteinExistence type="predicted"/>
<evidence type="ECO:0000313" key="6">
    <source>
        <dbReference type="EMBL" id="MFC7287911.1"/>
    </source>
</evidence>
<dbReference type="SUPFAM" id="SSF118352">
    <property type="entry name" value="HSP33 redox switch-like"/>
    <property type="match status" value="1"/>
</dbReference>
<dbReference type="InterPro" id="IPR016154">
    <property type="entry name" value="Heat_shock_Hsp33_C"/>
</dbReference>
<keyword evidence="1" id="KW-0963">Cytoplasm</keyword>
<dbReference type="PIRSF" id="PIRSF005261">
    <property type="entry name" value="Heat_shock_Hsp33"/>
    <property type="match status" value="1"/>
</dbReference>
<dbReference type="PANTHER" id="PTHR30111:SF1">
    <property type="entry name" value="33 KDA CHAPERONIN"/>
    <property type="match status" value="1"/>
</dbReference>
<evidence type="ECO:0000313" key="7">
    <source>
        <dbReference type="Proteomes" id="UP001596542"/>
    </source>
</evidence>
<dbReference type="PANTHER" id="PTHR30111">
    <property type="entry name" value="33 KDA CHAPERONIN"/>
    <property type="match status" value="1"/>
</dbReference>
<gene>
    <name evidence="6" type="primary">hslO</name>
    <name evidence="6" type="ORF">ACFQPC_07680</name>
</gene>
<dbReference type="NCBIfam" id="NF001033">
    <property type="entry name" value="PRK00114.1"/>
    <property type="match status" value="1"/>
</dbReference>
<reference evidence="7" key="1">
    <citation type="journal article" date="2019" name="Int. J. Syst. Evol. Microbiol.">
        <title>The Global Catalogue of Microorganisms (GCM) 10K type strain sequencing project: providing services to taxonomists for standard genome sequencing and annotation.</title>
        <authorList>
            <consortium name="The Broad Institute Genomics Platform"/>
            <consortium name="The Broad Institute Genome Sequencing Center for Infectious Disease"/>
            <person name="Wu L."/>
            <person name="Ma J."/>
        </authorList>
    </citation>
    <scope>NUCLEOTIDE SEQUENCE [LARGE SCALE GENOMIC DNA]</scope>
    <source>
        <strain evidence="7">KACC 12508</strain>
    </source>
</reference>
<accession>A0ABW2IAE2</accession>
<sequence length="308" mass="34093">MTDTLQKFMFENTAVRGELVDVSETWKHVQARRDYPAAVKTILGEMLSAAALLSANLKFNGAIVMQIHGDGPLRLLVVECDSDLNMRATAKLAETAVIADDATLPQLVNLNGGGRFVITLDPKDKLPGQQAYQGIVPLDGESVATVIENYMMRSEQLDTRLWLAADANVSRGLLLQKLPHEGGIKAVSGDEMEPWDRSVMLASTLRTEELLSTDIETVMRRLFWEEDIRIFDPKHPNFLCSCTREKVGSMLKMLGQAEVDSALEEMGKLAIDCDFCGQHYEFDPVDCAQLFVTEAPVETLIPASPIKH</sequence>
<keyword evidence="3" id="KW-1015">Disulfide bond</keyword>
<dbReference type="CDD" id="cd00498">
    <property type="entry name" value="Hsp33"/>
    <property type="match status" value="1"/>
</dbReference>
<evidence type="ECO:0000256" key="3">
    <source>
        <dbReference type="ARBA" id="ARBA00023157"/>
    </source>
</evidence>
<evidence type="ECO:0000256" key="4">
    <source>
        <dbReference type="ARBA" id="ARBA00023186"/>
    </source>
</evidence>
<dbReference type="Gene3D" id="3.55.30.10">
    <property type="entry name" value="Hsp33 domain"/>
    <property type="match status" value="1"/>
</dbReference>
<dbReference type="Gene3D" id="1.10.287.480">
    <property type="entry name" value="helix hairpin bin"/>
    <property type="match status" value="1"/>
</dbReference>
<evidence type="ECO:0000256" key="5">
    <source>
        <dbReference type="ARBA" id="ARBA00023284"/>
    </source>
</evidence>